<dbReference type="AlphaFoldDB" id="A0A2P6Q8R1"/>
<proteinExistence type="predicted"/>
<reference evidence="1 2" key="1">
    <citation type="journal article" date="2018" name="Nat. Genet.">
        <title>The Rosa genome provides new insights in the design of modern roses.</title>
        <authorList>
            <person name="Bendahmane M."/>
        </authorList>
    </citation>
    <scope>NUCLEOTIDE SEQUENCE [LARGE SCALE GENOMIC DNA]</scope>
    <source>
        <strain evidence="2">cv. Old Blush</strain>
    </source>
</reference>
<evidence type="ECO:0000313" key="1">
    <source>
        <dbReference type="EMBL" id="PRQ30565.1"/>
    </source>
</evidence>
<accession>A0A2P6Q8R1</accession>
<keyword evidence="2" id="KW-1185">Reference proteome</keyword>
<sequence length="46" mass="5098">MAGNMISSSLAHKRVGYAKNMGSTRLYDVRLLYGKWLACGIISSYN</sequence>
<organism evidence="1 2">
    <name type="scientific">Rosa chinensis</name>
    <name type="common">China rose</name>
    <dbReference type="NCBI Taxonomy" id="74649"/>
    <lineage>
        <taxon>Eukaryota</taxon>
        <taxon>Viridiplantae</taxon>
        <taxon>Streptophyta</taxon>
        <taxon>Embryophyta</taxon>
        <taxon>Tracheophyta</taxon>
        <taxon>Spermatophyta</taxon>
        <taxon>Magnoliopsida</taxon>
        <taxon>eudicotyledons</taxon>
        <taxon>Gunneridae</taxon>
        <taxon>Pentapetalae</taxon>
        <taxon>rosids</taxon>
        <taxon>fabids</taxon>
        <taxon>Rosales</taxon>
        <taxon>Rosaceae</taxon>
        <taxon>Rosoideae</taxon>
        <taxon>Rosoideae incertae sedis</taxon>
        <taxon>Rosa</taxon>
    </lineage>
</organism>
<comment type="caution">
    <text evidence="1">The sequence shown here is derived from an EMBL/GenBank/DDBJ whole genome shotgun (WGS) entry which is preliminary data.</text>
</comment>
<protein>
    <submittedName>
        <fullName evidence="1">Uncharacterized protein</fullName>
    </submittedName>
</protein>
<evidence type="ECO:0000313" key="2">
    <source>
        <dbReference type="Proteomes" id="UP000238479"/>
    </source>
</evidence>
<dbReference type="EMBL" id="PDCK01000043">
    <property type="protein sequence ID" value="PRQ30565.1"/>
    <property type="molecule type" value="Genomic_DNA"/>
</dbReference>
<dbReference type="Gramene" id="PRQ30565">
    <property type="protein sequence ID" value="PRQ30565"/>
    <property type="gene ID" value="RchiOBHm_Chr5g0026051"/>
</dbReference>
<dbReference type="Proteomes" id="UP000238479">
    <property type="component" value="Chromosome 5"/>
</dbReference>
<name>A0A2P6Q8R1_ROSCH</name>
<gene>
    <name evidence="1" type="ORF">RchiOBHm_Chr5g0026051</name>
</gene>